<reference evidence="2" key="1">
    <citation type="journal article" date="2016" name="Nat. Biotechnol.">
        <title>Sequencing wild and cultivated cassava and related species reveals extensive interspecific hybridization and genetic diversity.</title>
        <authorList>
            <person name="Bredeson J.V."/>
            <person name="Lyons J.B."/>
            <person name="Prochnik S.E."/>
            <person name="Wu G.A."/>
            <person name="Ha C.M."/>
            <person name="Edsinger-Gonzales E."/>
            <person name="Grimwood J."/>
            <person name="Schmutz J."/>
            <person name="Rabbi I.Y."/>
            <person name="Egesi C."/>
            <person name="Nauluvula P."/>
            <person name="Lebot V."/>
            <person name="Ndunguru J."/>
            <person name="Mkamilo G."/>
            <person name="Bart R.S."/>
            <person name="Setter T.L."/>
            <person name="Gleadow R.M."/>
            <person name="Kulakow P."/>
            <person name="Ferguson M.E."/>
            <person name="Rounsley S."/>
            <person name="Rokhsar D.S."/>
        </authorList>
    </citation>
    <scope>NUCLEOTIDE SEQUENCE [LARGE SCALE GENOMIC DNA]</scope>
    <source>
        <strain evidence="2">cv. AM560-2</strain>
    </source>
</reference>
<comment type="caution">
    <text evidence="1">The sequence shown here is derived from an EMBL/GenBank/DDBJ whole genome shotgun (WGS) entry which is preliminary data.</text>
</comment>
<dbReference type="EMBL" id="CM004400">
    <property type="protein sequence ID" value="KAG8639578.1"/>
    <property type="molecule type" value="Genomic_DNA"/>
</dbReference>
<dbReference type="Proteomes" id="UP000091857">
    <property type="component" value="Chromosome 14"/>
</dbReference>
<sequence length="43" mass="4814">MIKDMYSLVDLIHLDSIWTLPSSSITATSSVELSASKIAWDWT</sequence>
<name>A0ACB7GIT7_MANES</name>
<accession>A0ACB7GIT7</accession>
<organism evidence="1 2">
    <name type="scientific">Manihot esculenta</name>
    <name type="common">Cassava</name>
    <name type="synonym">Jatropha manihot</name>
    <dbReference type="NCBI Taxonomy" id="3983"/>
    <lineage>
        <taxon>Eukaryota</taxon>
        <taxon>Viridiplantae</taxon>
        <taxon>Streptophyta</taxon>
        <taxon>Embryophyta</taxon>
        <taxon>Tracheophyta</taxon>
        <taxon>Spermatophyta</taxon>
        <taxon>Magnoliopsida</taxon>
        <taxon>eudicotyledons</taxon>
        <taxon>Gunneridae</taxon>
        <taxon>Pentapetalae</taxon>
        <taxon>rosids</taxon>
        <taxon>fabids</taxon>
        <taxon>Malpighiales</taxon>
        <taxon>Euphorbiaceae</taxon>
        <taxon>Crotonoideae</taxon>
        <taxon>Manihoteae</taxon>
        <taxon>Manihot</taxon>
    </lineage>
</organism>
<keyword evidence="2" id="KW-1185">Reference proteome</keyword>
<proteinExistence type="predicted"/>
<gene>
    <name evidence="1" type="ORF">MANES_14G155501v8</name>
</gene>
<evidence type="ECO:0000313" key="1">
    <source>
        <dbReference type="EMBL" id="KAG8639578.1"/>
    </source>
</evidence>
<protein>
    <submittedName>
        <fullName evidence="1">Uncharacterized protein</fullName>
    </submittedName>
</protein>
<evidence type="ECO:0000313" key="2">
    <source>
        <dbReference type="Proteomes" id="UP000091857"/>
    </source>
</evidence>